<gene>
    <name evidence="1" type="ORF">LARSCL_LOCUS1731</name>
</gene>
<dbReference type="Proteomes" id="UP001497382">
    <property type="component" value="Unassembled WGS sequence"/>
</dbReference>
<organism evidence="1 2">
    <name type="scientific">Larinioides sclopetarius</name>
    <dbReference type="NCBI Taxonomy" id="280406"/>
    <lineage>
        <taxon>Eukaryota</taxon>
        <taxon>Metazoa</taxon>
        <taxon>Ecdysozoa</taxon>
        <taxon>Arthropoda</taxon>
        <taxon>Chelicerata</taxon>
        <taxon>Arachnida</taxon>
        <taxon>Araneae</taxon>
        <taxon>Araneomorphae</taxon>
        <taxon>Entelegynae</taxon>
        <taxon>Araneoidea</taxon>
        <taxon>Araneidae</taxon>
        <taxon>Larinioides</taxon>
    </lineage>
</organism>
<evidence type="ECO:0000313" key="2">
    <source>
        <dbReference type="Proteomes" id="UP001497382"/>
    </source>
</evidence>
<evidence type="ECO:0008006" key="3">
    <source>
        <dbReference type="Google" id="ProtNLM"/>
    </source>
</evidence>
<feature type="non-terminal residue" evidence="1">
    <location>
        <position position="1"/>
    </location>
</feature>
<dbReference type="EMBL" id="CAXIEN010000010">
    <property type="protein sequence ID" value="CAL1263899.1"/>
    <property type="molecule type" value="Genomic_DNA"/>
</dbReference>
<protein>
    <recommendedName>
        <fullName evidence="3">Cuticle protein</fullName>
    </recommendedName>
</protein>
<evidence type="ECO:0000313" key="1">
    <source>
        <dbReference type="EMBL" id="CAL1263899.1"/>
    </source>
</evidence>
<accession>A0AAV1YXZ1</accession>
<dbReference type="AlphaFoldDB" id="A0AAV1YXZ1"/>
<reference evidence="1 2" key="1">
    <citation type="submission" date="2024-04" db="EMBL/GenBank/DDBJ databases">
        <authorList>
            <person name="Rising A."/>
            <person name="Reimegard J."/>
            <person name="Sonavane S."/>
            <person name="Akerstrom W."/>
            <person name="Nylinder S."/>
            <person name="Hedman E."/>
            <person name="Kallberg Y."/>
        </authorList>
    </citation>
    <scope>NUCLEOTIDE SEQUENCE [LARGE SCALE GENOMIC DNA]</scope>
</reference>
<comment type="caution">
    <text evidence="1">The sequence shown here is derived from an EMBL/GenBank/DDBJ whole genome shotgun (WGS) entry which is preliminary data.</text>
</comment>
<proteinExistence type="predicted"/>
<keyword evidence="2" id="KW-1185">Reference proteome</keyword>
<name>A0AAV1YXZ1_9ARAC</name>
<sequence length="155" mass="16285">AEDLDSICGLLSFCGYFSISILSRSTIHIIIMRFQIVIILLVAAFCCEATYLPGTFGLGGASYATLGLGYPANPVAPFNVAPYNSYSAAAIPGNVKVTYVAPSDLGNYVVVNDVAAPAAAASYTVVEPALANKESTTRYVAPLRSYGNIAYVVKK</sequence>